<evidence type="ECO:0000313" key="1">
    <source>
        <dbReference type="EMBL" id="CAG9806783.1"/>
    </source>
</evidence>
<reference evidence="1" key="2">
    <citation type="submission" date="2022-10" db="EMBL/GenBank/DDBJ databases">
        <authorList>
            <consortium name="ENA_rothamsted_submissions"/>
            <consortium name="culmorum"/>
            <person name="King R."/>
        </authorList>
    </citation>
    <scope>NUCLEOTIDE SEQUENCE</scope>
</reference>
<dbReference type="PANTHER" id="PTHR46585">
    <property type="entry name" value="INTEGRASE CORE DOMAIN CONTAINING PROTEIN"/>
    <property type="match status" value="1"/>
</dbReference>
<dbReference type="PANTHER" id="PTHR46585:SF1">
    <property type="entry name" value="CHROMO DOMAIN-CONTAINING PROTEIN"/>
    <property type="match status" value="1"/>
</dbReference>
<organism evidence="1 2">
    <name type="scientific">Chironomus riparius</name>
    <dbReference type="NCBI Taxonomy" id="315576"/>
    <lineage>
        <taxon>Eukaryota</taxon>
        <taxon>Metazoa</taxon>
        <taxon>Ecdysozoa</taxon>
        <taxon>Arthropoda</taxon>
        <taxon>Hexapoda</taxon>
        <taxon>Insecta</taxon>
        <taxon>Pterygota</taxon>
        <taxon>Neoptera</taxon>
        <taxon>Endopterygota</taxon>
        <taxon>Diptera</taxon>
        <taxon>Nematocera</taxon>
        <taxon>Chironomoidea</taxon>
        <taxon>Chironomidae</taxon>
        <taxon>Chironominae</taxon>
        <taxon>Chironomus</taxon>
    </lineage>
</organism>
<name>A0A9N9RWZ8_9DIPT</name>
<proteinExistence type="predicted"/>
<dbReference type="AlphaFoldDB" id="A0A9N9RWZ8"/>
<dbReference type="InterPro" id="IPR036397">
    <property type="entry name" value="RNaseH_sf"/>
</dbReference>
<accession>A0A9N9RWZ8</accession>
<dbReference type="InterPro" id="IPR016197">
    <property type="entry name" value="Chromo-like_dom_sf"/>
</dbReference>
<keyword evidence="2" id="KW-1185">Reference proteome</keyword>
<reference evidence="1" key="1">
    <citation type="submission" date="2022-01" db="EMBL/GenBank/DDBJ databases">
        <authorList>
            <person name="King R."/>
        </authorList>
    </citation>
    <scope>NUCLEOTIDE SEQUENCE</scope>
</reference>
<dbReference type="GO" id="GO:0005694">
    <property type="term" value="C:chromosome"/>
    <property type="evidence" value="ECO:0007669"/>
    <property type="project" value="UniProtKB-ARBA"/>
</dbReference>
<dbReference type="SUPFAM" id="SSF54160">
    <property type="entry name" value="Chromo domain-like"/>
    <property type="match status" value="1"/>
</dbReference>
<evidence type="ECO:0000313" key="2">
    <source>
        <dbReference type="Proteomes" id="UP001153620"/>
    </source>
</evidence>
<dbReference type="OrthoDB" id="8015863at2759"/>
<evidence type="ECO:0008006" key="3">
    <source>
        <dbReference type="Google" id="ProtNLM"/>
    </source>
</evidence>
<dbReference type="Gene3D" id="2.30.30.140">
    <property type="match status" value="1"/>
</dbReference>
<dbReference type="Proteomes" id="UP001153620">
    <property type="component" value="Chromosome 3"/>
</dbReference>
<dbReference type="Gene3D" id="3.30.420.10">
    <property type="entry name" value="Ribonuclease H-like superfamily/Ribonuclease H"/>
    <property type="match status" value="1"/>
</dbReference>
<sequence length="294" mass="35079">MKAIGLIKFDWWGLDGDEEKYNYITKVEIEIIEAGFKKSKQVFSYPSLNLLKDELIDGEICTSVSKDAKQRIVSNFEIHEGKEFYSNWFNENVLKPYNIHHYSTKTDKKSCLSEIYIKHLKVLIYKYMDLHGTNTWYDALESLTEKLNNRKHSRYGFIPNKVTRADEKRLLKMYNKPFQKAKNIRYKVNDQVRIQVAPKLFRRAFHPYWSSELYTIKAVNIKDPVMYTLSSFDGKILPRRFYQEELQKTKVKDHWLVEKIIKTSGNKVLVRYFGFGKEYDEWIDKADLYDAEKK</sequence>
<gene>
    <name evidence="1" type="ORF">CHIRRI_LOCUS9637</name>
</gene>
<protein>
    <recommendedName>
        <fullName evidence="3">Chromo domain-containing protein</fullName>
    </recommendedName>
</protein>
<dbReference type="GO" id="GO:0003676">
    <property type="term" value="F:nucleic acid binding"/>
    <property type="evidence" value="ECO:0007669"/>
    <property type="project" value="InterPro"/>
</dbReference>
<dbReference type="EMBL" id="OU895879">
    <property type="protein sequence ID" value="CAG9806783.1"/>
    <property type="molecule type" value="Genomic_DNA"/>
</dbReference>